<comment type="caution">
    <text evidence="2">The sequence shown here is derived from an EMBL/GenBank/DDBJ whole genome shotgun (WGS) entry which is preliminary data.</text>
</comment>
<accession>A0A081NED8</accession>
<reference evidence="2 3" key="1">
    <citation type="submission" date="2014-06" db="EMBL/GenBank/DDBJ databases">
        <title>Whole Genome Sequences of Three Symbiotic Endozoicomonas Bacteria.</title>
        <authorList>
            <person name="Neave M.J."/>
            <person name="Apprill A."/>
            <person name="Voolstra C.R."/>
        </authorList>
    </citation>
    <scope>NUCLEOTIDE SEQUENCE [LARGE SCALE GENOMIC DNA]</scope>
    <source>
        <strain evidence="2 3">DSM 25634</strain>
    </source>
</reference>
<dbReference type="OrthoDB" id="9983489at2"/>
<feature type="transmembrane region" description="Helical" evidence="1">
    <location>
        <begin position="106"/>
        <end position="127"/>
    </location>
</feature>
<keyword evidence="3" id="KW-1185">Reference proteome</keyword>
<gene>
    <name evidence="2" type="ORF">GZ78_19250</name>
</gene>
<keyword evidence="1" id="KW-0812">Transmembrane</keyword>
<evidence type="ECO:0000256" key="1">
    <source>
        <dbReference type="SAM" id="Phobius"/>
    </source>
</evidence>
<dbReference type="EMBL" id="JOKH01000004">
    <property type="protein sequence ID" value="KEQ16811.1"/>
    <property type="molecule type" value="Genomic_DNA"/>
</dbReference>
<protein>
    <submittedName>
        <fullName evidence="2">Uncharacterized protein</fullName>
    </submittedName>
</protein>
<organism evidence="2 3">
    <name type="scientific">Endozoicomonas numazuensis</name>
    <dbReference type="NCBI Taxonomy" id="1137799"/>
    <lineage>
        <taxon>Bacteria</taxon>
        <taxon>Pseudomonadati</taxon>
        <taxon>Pseudomonadota</taxon>
        <taxon>Gammaproteobacteria</taxon>
        <taxon>Oceanospirillales</taxon>
        <taxon>Endozoicomonadaceae</taxon>
        <taxon>Endozoicomonas</taxon>
    </lineage>
</organism>
<keyword evidence="1" id="KW-0472">Membrane</keyword>
<proteinExistence type="predicted"/>
<name>A0A081NED8_9GAMM</name>
<sequence>MTIKFHEFDNFRRCLLIAVLLVGFLAAPVAHFIIDLILGQQSAMERVGSFVQVEWSDAPGLVILGLLNLIPYFCLCGILLAGFMGISGGSGHHDSLLLYGSGSLLLRRSCFFNHCYYLFPAAFFWFVSHLDGAANRQLVSDSILVKEKKQATCLILLIQL</sequence>
<evidence type="ECO:0000313" key="2">
    <source>
        <dbReference type="EMBL" id="KEQ16811.1"/>
    </source>
</evidence>
<dbReference type="RefSeq" id="WP_034838950.1">
    <property type="nucleotide sequence ID" value="NZ_JOKH01000004.1"/>
</dbReference>
<keyword evidence="1" id="KW-1133">Transmembrane helix</keyword>
<feature type="transmembrane region" description="Helical" evidence="1">
    <location>
        <begin position="15"/>
        <end position="39"/>
    </location>
</feature>
<feature type="transmembrane region" description="Helical" evidence="1">
    <location>
        <begin position="60"/>
        <end position="86"/>
    </location>
</feature>
<dbReference type="Proteomes" id="UP000028073">
    <property type="component" value="Unassembled WGS sequence"/>
</dbReference>
<evidence type="ECO:0000313" key="3">
    <source>
        <dbReference type="Proteomes" id="UP000028073"/>
    </source>
</evidence>
<dbReference type="AlphaFoldDB" id="A0A081NED8"/>